<dbReference type="Gramene" id="PRQ31992">
    <property type="protein sequence ID" value="PRQ31992"/>
    <property type="gene ID" value="RchiOBHm_Chr5g0041491"/>
</dbReference>
<sequence>MESGKCNFEEQLDCSWRSPHHGWKCLGPKLEAKRYRLNVAGSRGIGSGSIGGGGVIRNEKGEWVAGFAENLATGRVIEAKLWALYRGLELAWKSGWAPLGVECDSNVALTVVMNQVVHQNHSLFQLVKSCQELLDQNWKCSLGCVSAERNCGAIFLANLGLSMKLGCHYFDVPPPACAPFLVHDECSVAPPGSVAARNVKNQEADRMIQRDTRRKNQRVRKLIQKARRMKNRKVKEDRESVIFTWRIDTFSRLDTFKHYSEPFIIGDLEWRIVIYPKGNKEDYLSVYLDMSDTRALPLGWSRYAKFSLTLVDQLQCSKSITKEIVHVFNACERDCGFKSLVPLSQFYDHGNGYIVNDICIIEAKVAILQDHGIFAPVEPFRKEKEGQGPSNVQPVNVPDFFTRWETPSCEQVPANYHNAASSEQICTELPNISIAKESEVVSSTSADELMDFRGLAKIQEAFVPLLDEVCSCHSSLIECQMKQSPMFIEWAFTALGRVLHFLKTKKVKDMTDDVCTDLELLWKELQIFKFDLAWLKPHVQRALHMNKLVKRAGQVKILRKDVVDLEIENKRLMAKLEVARRDLEKAEGIEEMDMDKELGYGG</sequence>
<dbReference type="InterPro" id="IPR036397">
    <property type="entry name" value="RNaseH_sf"/>
</dbReference>
<dbReference type="Pfam" id="PF22486">
    <property type="entry name" value="MATH_2"/>
    <property type="match status" value="1"/>
</dbReference>
<dbReference type="SUPFAM" id="SSF49599">
    <property type="entry name" value="TRAF domain-like"/>
    <property type="match status" value="1"/>
</dbReference>
<dbReference type="InterPro" id="IPR050804">
    <property type="entry name" value="MCC"/>
</dbReference>
<dbReference type="SUPFAM" id="SSF53098">
    <property type="entry name" value="Ribonuclease H-like"/>
    <property type="match status" value="1"/>
</dbReference>
<dbReference type="SMART" id="SM00061">
    <property type="entry name" value="MATH"/>
    <property type="match status" value="1"/>
</dbReference>
<comment type="caution">
    <text evidence="4">The sequence shown here is derived from an EMBL/GenBank/DDBJ whole genome shotgun (WGS) entry which is preliminary data.</text>
</comment>
<organism evidence="4 5">
    <name type="scientific">Rosa chinensis</name>
    <name type="common">China rose</name>
    <dbReference type="NCBI Taxonomy" id="74649"/>
    <lineage>
        <taxon>Eukaryota</taxon>
        <taxon>Viridiplantae</taxon>
        <taxon>Streptophyta</taxon>
        <taxon>Embryophyta</taxon>
        <taxon>Tracheophyta</taxon>
        <taxon>Spermatophyta</taxon>
        <taxon>Magnoliopsida</taxon>
        <taxon>eudicotyledons</taxon>
        <taxon>Gunneridae</taxon>
        <taxon>Pentapetalae</taxon>
        <taxon>rosids</taxon>
        <taxon>fabids</taxon>
        <taxon>Rosales</taxon>
        <taxon>Rosaceae</taxon>
        <taxon>Rosoideae</taxon>
        <taxon>Rosoideae incertae sedis</taxon>
        <taxon>Rosa</taxon>
    </lineage>
</organism>
<dbReference type="Proteomes" id="UP000238479">
    <property type="component" value="Chromosome 5"/>
</dbReference>
<dbReference type="EMBL" id="PDCK01000043">
    <property type="protein sequence ID" value="PRQ31992.1"/>
    <property type="molecule type" value="Genomic_DNA"/>
</dbReference>
<feature type="domain" description="MATH" evidence="3">
    <location>
        <begin position="240"/>
        <end position="365"/>
    </location>
</feature>
<dbReference type="Gene3D" id="3.30.420.10">
    <property type="entry name" value="Ribonuclease H-like superfamily/Ribonuclease H"/>
    <property type="match status" value="1"/>
</dbReference>
<evidence type="ECO:0000313" key="5">
    <source>
        <dbReference type="Proteomes" id="UP000238479"/>
    </source>
</evidence>
<feature type="coiled-coil region" evidence="2">
    <location>
        <begin position="555"/>
        <end position="589"/>
    </location>
</feature>
<dbReference type="Pfam" id="PF13456">
    <property type="entry name" value="RVT_3"/>
    <property type="match status" value="1"/>
</dbReference>
<evidence type="ECO:0000256" key="1">
    <source>
        <dbReference type="ARBA" id="ARBA00023054"/>
    </source>
</evidence>
<dbReference type="InterPro" id="IPR044730">
    <property type="entry name" value="RNase_H-like_dom_plant"/>
</dbReference>
<name>A0A2P6QCU8_ROSCH</name>
<accession>A0A2P6QCU8</accession>
<protein>
    <submittedName>
        <fullName evidence="4">Putative ubiquitinyl hydrolase 1</fullName>
        <ecNumber evidence="4">3.4.19.12</ecNumber>
    </submittedName>
</protein>
<dbReference type="PANTHER" id="PTHR46236">
    <property type="entry name" value="TRAF-LIKE SUPERFAMILY PROTEIN"/>
    <property type="match status" value="1"/>
</dbReference>
<keyword evidence="5" id="KW-1185">Reference proteome</keyword>
<dbReference type="PROSITE" id="PS50144">
    <property type="entry name" value="MATH"/>
    <property type="match status" value="1"/>
</dbReference>
<keyword evidence="1 2" id="KW-0175">Coiled coil</keyword>
<dbReference type="InterPro" id="IPR002156">
    <property type="entry name" value="RNaseH_domain"/>
</dbReference>
<dbReference type="GO" id="GO:0003676">
    <property type="term" value="F:nucleic acid binding"/>
    <property type="evidence" value="ECO:0007669"/>
    <property type="project" value="InterPro"/>
</dbReference>
<dbReference type="CDD" id="cd00121">
    <property type="entry name" value="MATH"/>
    <property type="match status" value="1"/>
</dbReference>
<evidence type="ECO:0000256" key="2">
    <source>
        <dbReference type="SAM" id="Coils"/>
    </source>
</evidence>
<dbReference type="GO" id="GO:0004843">
    <property type="term" value="F:cysteine-type deubiquitinase activity"/>
    <property type="evidence" value="ECO:0007669"/>
    <property type="project" value="UniProtKB-EC"/>
</dbReference>
<dbReference type="PANTHER" id="PTHR46236:SF35">
    <property type="entry name" value="MATH DOMAIN-CONTAINING PROTEIN"/>
    <property type="match status" value="1"/>
</dbReference>
<dbReference type="InterPro" id="IPR012337">
    <property type="entry name" value="RNaseH-like_sf"/>
</dbReference>
<proteinExistence type="predicted"/>
<dbReference type="GO" id="GO:0004523">
    <property type="term" value="F:RNA-DNA hybrid ribonuclease activity"/>
    <property type="evidence" value="ECO:0007669"/>
    <property type="project" value="InterPro"/>
</dbReference>
<dbReference type="STRING" id="74649.A0A2P6QCU8"/>
<dbReference type="EC" id="3.4.19.12" evidence="4"/>
<dbReference type="CDD" id="cd06222">
    <property type="entry name" value="RNase_H_like"/>
    <property type="match status" value="1"/>
</dbReference>
<dbReference type="Gene3D" id="2.60.210.10">
    <property type="entry name" value="Apoptosis, Tumor Necrosis Factor Receptor Associated Protein 2, Chain A"/>
    <property type="match status" value="1"/>
</dbReference>
<evidence type="ECO:0000259" key="3">
    <source>
        <dbReference type="PROSITE" id="PS50144"/>
    </source>
</evidence>
<dbReference type="AlphaFoldDB" id="A0A2P6QCU8"/>
<evidence type="ECO:0000313" key="4">
    <source>
        <dbReference type="EMBL" id="PRQ31992.1"/>
    </source>
</evidence>
<reference evidence="4 5" key="1">
    <citation type="journal article" date="2018" name="Nat. Genet.">
        <title>The Rosa genome provides new insights in the design of modern roses.</title>
        <authorList>
            <person name="Bendahmane M."/>
        </authorList>
    </citation>
    <scope>NUCLEOTIDE SEQUENCE [LARGE SCALE GENOMIC DNA]</scope>
    <source>
        <strain evidence="5">cv. Old Blush</strain>
    </source>
</reference>
<keyword evidence="4" id="KW-0378">Hydrolase</keyword>
<dbReference type="OrthoDB" id="1166254at2759"/>
<dbReference type="InterPro" id="IPR008974">
    <property type="entry name" value="TRAF-like"/>
</dbReference>
<gene>
    <name evidence="4" type="ORF">RchiOBHm_Chr5g0041491</name>
</gene>
<dbReference type="InterPro" id="IPR002083">
    <property type="entry name" value="MATH/TRAF_dom"/>
</dbReference>